<feature type="compositionally biased region" description="Low complexity" evidence="1">
    <location>
        <begin position="39"/>
        <end position="51"/>
    </location>
</feature>
<evidence type="ECO:0000256" key="1">
    <source>
        <dbReference type="SAM" id="MobiDB-lite"/>
    </source>
</evidence>
<dbReference type="Proteomes" id="UP000821853">
    <property type="component" value="Chromosome 3"/>
</dbReference>
<comment type="caution">
    <text evidence="2">The sequence shown here is derived from an EMBL/GenBank/DDBJ whole genome shotgun (WGS) entry which is preliminary data.</text>
</comment>
<gene>
    <name evidence="2" type="ORF">HPB48_008679</name>
</gene>
<keyword evidence="3" id="KW-1185">Reference proteome</keyword>
<dbReference type="Gene3D" id="2.60.40.10">
    <property type="entry name" value="Immunoglobulins"/>
    <property type="match status" value="1"/>
</dbReference>
<proteinExistence type="predicted"/>
<organism evidence="2 3">
    <name type="scientific">Haemaphysalis longicornis</name>
    <name type="common">Bush tick</name>
    <dbReference type="NCBI Taxonomy" id="44386"/>
    <lineage>
        <taxon>Eukaryota</taxon>
        <taxon>Metazoa</taxon>
        <taxon>Ecdysozoa</taxon>
        <taxon>Arthropoda</taxon>
        <taxon>Chelicerata</taxon>
        <taxon>Arachnida</taxon>
        <taxon>Acari</taxon>
        <taxon>Parasitiformes</taxon>
        <taxon>Ixodida</taxon>
        <taxon>Ixodoidea</taxon>
        <taxon>Ixodidae</taxon>
        <taxon>Haemaphysalinae</taxon>
        <taxon>Haemaphysalis</taxon>
    </lineage>
</organism>
<dbReference type="InterPro" id="IPR013783">
    <property type="entry name" value="Ig-like_fold"/>
</dbReference>
<name>A0A9J6G6V4_HAELO</name>
<accession>A0A9J6G6V4</accession>
<dbReference type="AlphaFoldDB" id="A0A9J6G6V4"/>
<dbReference type="OrthoDB" id="6427221at2759"/>
<reference evidence="2 3" key="1">
    <citation type="journal article" date="2020" name="Cell">
        <title>Large-Scale Comparative Analyses of Tick Genomes Elucidate Their Genetic Diversity and Vector Capacities.</title>
        <authorList>
            <consortium name="Tick Genome and Microbiome Consortium (TIGMIC)"/>
            <person name="Jia N."/>
            <person name="Wang J."/>
            <person name="Shi W."/>
            <person name="Du L."/>
            <person name="Sun Y."/>
            <person name="Zhan W."/>
            <person name="Jiang J.F."/>
            <person name="Wang Q."/>
            <person name="Zhang B."/>
            <person name="Ji P."/>
            <person name="Bell-Sakyi L."/>
            <person name="Cui X.M."/>
            <person name="Yuan T.T."/>
            <person name="Jiang B.G."/>
            <person name="Yang W.F."/>
            <person name="Lam T.T."/>
            <person name="Chang Q.C."/>
            <person name="Ding S.J."/>
            <person name="Wang X.J."/>
            <person name="Zhu J.G."/>
            <person name="Ruan X.D."/>
            <person name="Zhao L."/>
            <person name="Wei J.T."/>
            <person name="Ye R.Z."/>
            <person name="Que T.C."/>
            <person name="Du C.H."/>
            <person name="Zhou Y.H."/>
            <person name="Cheng J.X."/>
            <person name="Dai P.F."/>
            <person name="Guo W.B."/>
            <person name="Han X.H."/>
            <person name="Huang E.J."/>
            <person name="Li L.F."/>
            <person name="Wei W."/>
            <person name="Gao Y.C."/>
            <person name="Liu J.Z."/>
            <person name="Shao H.Z."/>
            <person name="Wang X."/>
            <person name="Wang C.C."/>
            <person name="Yang T.C."/>
            <person name="Huo Q.B."/>
            <person name="Li W."/>
            <person name="Chen H.Y."/>
            <person name="Chen S.E."/>
            <person name="Zhou L.G."/>
            <person name="Ni X.B."/>
            <person name="Tian J.H."/>
            <person name="Sheng Y."/>
            <person name="Liu T."/>
            <person name="Pan Y.S."/>
            <person name="Xia L.Y."/>
            <person name="Li J."/>
            <person name="Zhao F."/>
            <person name="Cao W.C."/>
        </authorList>
    </citation>
    <scope>NUCLEOTIDE SEQUENCE [LARGE SCALE GENOMIC DNA]</scope>
    <source>
        <strain evidence="2">HaeL-2018</strain>
    </source>
</reference>
<sequence length="149" mass="16144">MFCLTFTPYVHFGVSEAARTERSFRSAVPQPPSQTSHRGLSSSSSSSLVVVAPPPPPAAGASLVTGVGGSSGEPPSRPSAYWDDPHFRPRFDNSTERNVTAQLGKSAFLHCRIRQLGDRTVSDDVASCSSCLGEIFRPRKELHEFRVIL</sequence>
<dbReference type="OMA" id="WVAKWIR"/>
<evidence type="ECO:0000313" key="2">
    <source>
        <dbReference type="EMBL" id="KAH9370433.1"/>
    </source>
</evidence>
<evidence type="ECO:0000313" key="3">
    <source>
        <dbReference type="Proteomes" id="UP000821853"/>
    </source>
</evidence>
<dbReference type="VEuPathDB" id="VectorBase:HLOH_058417"/>
<protein>
    <submittedName>
        <fullName evidence="2">Uncharacterized protein</fullName>
    </submittedName>
</protein>
<dbReference type="EMBL" id="JABSTR010000005">
    <property type="protein sequence ID" value="KAH9370433.1"/>
    <property type="molecule type" value="Genomic_DNA"/>
</dbReference>
<feature type="region of interest" description="Disordered" evidence="1">
    <location>
        <begin position="21"/>
        <end position="87"/>
    </location>
</feature>